<evidence type="ECO:0000256" key="1">
    <source>
        <dbReference type="SAM" id="Phobius"/>
    </source>
</evidence>
<dbReference type="GO" id="GO:0004175">
    <property type="term" value="F:endopeptidase activity"/>
    <property type="evidence" value="ECO:0007669"/>
    <property type="project" value="UniProtKB-ARBA"/>
</dbReference>
<keyword evidence="4" id="KW-1185">Reference proteome</keyword>
<dbReference type="EMBL" id="AMEM01000006">
    <property type="protein sequence ID" value="EKX92215.1"/>
    <property type="molecule type" value="Genomic_DNA"/>
</dbReference>
<keyword evidence="1" id="KW-0472">Membrane</keyword>
<organism evidence="3 4">
    <name type="scientific">Corynebacterium durum F0235</name>
    <dbReference type="NCBI Taxonomy" id="1035195"/>
    <lineage>
        <taxon>Bacteria</taxon>
        <taxon>Bacillati</taxon>
        <taxon>Actinomycetota</taxon>
        <taxon>Actinomycetes</taxon>
        <taxon>Mycobacteriales</taxon>
        <taxon>Corynebacteriaceae</taxon>
        <taxon>Corynebacterium</taxon>
    </lineage>
</organism>
<keyword evidence="1" id="KW-0812">Transmembrane</keyword>
<accession>L1MMD2</accession>
<comment type="caution">
    <text evidence="3">The sequence shown here is derived from an EMBL/GenBank/DDBJ whole genome shotgun (WGS) entry which is preliminary data.</text>
</comment>
<name>L1MMD2_9CORY</name>
<gene>
    <name evidence="3" type="ORF">HMPREF9997_00260</name>
</gene>
<proteinExistence type="predicted"/>
<dbReference type="PANTHER" id="PTHR36435">
    <property type="entry name" value="SLR1288 PROTEIN"/>
    <property type="match status" value="1"/>
</dbReference>
<reference evidence="3 4" key="1">
    <citation type="submission" date="2012-05" db="EMBL/GenBank/DDBJ databases">
        <authorList>
            <person name="Weinstock G."/>
            <person name="Sodergren E."/>
            <person name="Lobos E.A."/>
            <person name="Fulton L."/>
            <person name="Fulton R."/>
            <person name="Courtney L."/>
            <person name="Fronick C."/>
            <person name="O'Laughlin M."/>
            <person name="Godfrey J."/>
            <person name="Wilson R.M."/>
            <person name="Miner T."/>
            <person name="Farmer C."/>
            <person name="Delehaunty K."/>
            <person name="Cordes M."/>
            <person name="Minx P."/>
            <person name="Tomlinson C."/>
            <person name="Chen J."/>
            <person name="Wollam A."/>
            <person name="Pepin K.H."/>
            <person name="Bhonagiri V."/>
            <person name="Zhang X."/>
            <person name="Suruliraj S."/>
            <person name="Warren W."/>
            <person name="Mitreva M."/>
            <person name="Mardis E.R."/>
            <person name="Wilson R.K."/>
        </authorList>
    </citation>
    <scope>NUCLEOTIDE SEQUENCE [LARGE SCALE GENOMIC DNA]</scope>
    <source>
        <strain evidence="3 4">F0235</strain>
    </source>
</reference>
<dbReference type="STRING" id="1035195.HMPREF9997_00260"/>
<feature type="transmembrane region" description="Helical" evidence="1">
    <location>
        <begin position="16"/>
        <end position="42"/>
    </location>
</feature>
<dbReference type="OrthoDB" id="4948798at2"/>
<dbReference type="Proteomes" id="UP000010445">
    <property type="component" value="Unassembled WGS sequence"/>
</dbReference>
<dbReference type="Pfam" id="PF02517">
    <property type="entry name" value="Rce1-like"/>
    <property type="match status" value="1"/>
</dbReference>
<evidence type="ECO:0000313" key="3">
    <source>
        <dbReference type="EMBL" id="EKX92215.1"/>
    </source>
</evidence>
<feature type="transmembrane region" description="Helical" evidence="1">
    <location>
        <begin position="90"/>
        <end position="112"/>
    </location>
</feature>
<dbReference type="PATRIC" id="fig|1035195.3.peg.241"/>
<dbReference type="AlphaFoldDB" id="L1MMD2"/>
<dbReference type="HOGENOM" id="CLU_1136552_0_0_11"/>
<dbReference type="PANTHER" id="PTHR36435:SF1">
    <property type="entry name" value="CAAX AMINO TERMINAL PROTEASE FAMILY PROTEIN"/>
    <property type="match status" value="1"/>
</dbReference>
<keyword evidence="3" id="KW-0645">Protease</keyword>
<evidence type="ECO:0000313" key="4">
    <source>
        <dbReference type="Proteomes" id="UP000010445"/>
    </source>
</evidence>
<feature type="transmembrane region" description="Helical" evidence="1">
    <location>
        <begin position="48"/>
        <end position="70"/>
    </location>
</feature>
<dbReference type="InterPro" id="IPR052710">
    <property type="entry name" value="CAAX_protease"/>
</dbReference>
<dbReference type="InterPro" id="IPR003675">
    <property type="entry name" value="Rce1/LyrA-like_dom"/>
</dbReference>
<keyword evidence="3" id="KW-0378">Hydrolase</keyword>
<dbReference type="eggNOG" id="COG1266">
    <property type="taxonomic scope" value="Bacteria"/>
</dbReference>
<dbReference type="GO" id="GO:0006508">
    <property type="term" value="P:proteolysis"/>
    <property type="evidence" value="ECO:0007669"/>
    <property type="project" value="UniProtKB-KW"/>
</dbReference>
<keyword evidence="1" id="KW-1133">Transmembrane helix</keyword>
<feature type="transmembrane region" description="Helical" evidence="1">
    <location>
        <begin position="224"/>
        <end position="243"/>
    </location>
</feature>
<sequence length="244" mass="26549">MSYVVPSRRAVTGLELLAILALPVVASLVAILISTIAMMLIFDDLKTIEVYVIPAALAGYGITLFTTLRVQRWSLSDLGFHPIKRTWAHLLWQVPAIITVCGMISLAATVLVTPPATSDSQEMADTFKFGLVAVVLSILAISIIGPIIEEICFRRFIMGYLDQKLLPRMQARTAIICSTLASSLFFALAHGVPTIMIYTFFLGIGAAALIRWHQSLWAGVAIHIANNTMVCLAGLSIYLNGMLN</sequence>
<protein>
    <submittedName>
        <fullName evidence="3">CAAX amino terminal protease family protein</fullName>
    </submittedName>
</protein>
<feature type="transmembrane region" description="Helical" evidence="1">
    <location>
        <begin position="127"/>
        <end position="148"/>
    </location>
</feature>
<feature type="domain" description="CAAX prenyl protease 2/Lysostaphin resistance protein A-like" evidence="2">
    <location>
        <begin position="134"/>
        <end position="229"/>
    </location>
</feature>
<evidence type="ECO:0000259" key="2">
    <source>
        <dbReference type="Pfam" id="PF02517"/>
    </source>
</evidence>
<dbReference type="GO" id="GO:0080120">
    <property type="term" value="P:CAAX-box protein maturation"/>
    <property type="evidence" value="ECO:0007669"/>
    <property type="project" value="UniProtKB-ARBA"/>
</dbReference>